<dbReference type="AlphaFoldDB" id="A0A318FT83"/>
<accession>A0A318FT83</accession>
<dbReference type="RefSeq" id="WP_142670523.1">
    <property type="nucleotide sequence ID" value="NZ_QJJG01000007.1"/>
</dbReference>
<comment type="caution">
    <text evidence="1">The sequence shown here is derived from an EMBL/GenBank/DDBJ whole genome shotgun (WGS) entry which is preliminary data.</text>
</comment>
<dbReference type="Proteomes" id="UP000247485">
    <property type="component" value="Unassembled WGS sequence"/>
</dbReference>
<protein>
    <submittedName>
        <fullName evidence="1">Uncharacterized protein</fullName>
    </submittedName>
</protein>
<sequence length="91" mass="10009">MSNNFIVEFCEGVSPSPAAPSILQVLLVNFPTIVRVPLLACIVEESNISDIPMLNDTLQFLFMIALYYMFGAGLSDKEDKPGNVVLMINNN</sequence>
<gene>
    <name evidence="1" type="ORF">DET57_10785</name>
</gene>
<name>A0A318FT83_KLEOX</name>
<evidence type="ECO:0000313" key="1">
    <source>
        <dbReference type="EMBL" id="PXW45292.1"/>
    </source>
</evidence>
<proteinExistence type="predicted"/>
<organism evidence="1 2">
    <name type="scientific">Klebsiella oxytoca</name>
    <dbReference type="NCBI Taxonomy" id="571"/>
    <lineage>
        <taxon>Bacteria</taxon>
        <taxon>Pseudomonadati</taxon>
        <taxon>Pseudomonadota</taxon>
        <taxon>Gammaproteobacteria</taxon>
        <taxon>Enterobacterales</taxon>
        <taxon>Enterobacteriaceae</taxon>
        <taxon>Klebsiella/Raoultella group</taxon>
        <taxon>Klebsiella</taxon>
    </lineage>
</organism>
<evidence type="ECO:0000313" key="2">
    <source>
        <dbReference type="Proteomes" id="UP000247485"/>
    </source>
</evidence>
<reference evidence="1 2" key="1">
    <citation type="submission" date="2018-05" db="EMBL/GenBank/DDBJ databases">
        <title>Freshwater and sediment microbial communities from various areas in North America, analyzing microbe dynamics in response to fracking.</title>
        <authorList>
            <person name="Lamendella R."/>
        </authorList>
    </citation>
    <scope>NUCLEOTIDE SEQUENCE [LARGE SCALE GENOMIC DNA]</scope>
    <source>
        <strain evidence="1 2">67</strain>
    </source>
</reference>
<dbReference type="EMBL" id="QJJG01000007">
    <property type="protein sequence ID" value="PXW45292.1"/>
    <property type="molecule type" value="Genomic_DNA"/>
</dbReference>